<feature type="compositionally biased region" description="Low complexity" evidence="3">
    <location>
        <begin position="473"/>
        <end position="490"/>
    </location>
</feature>
<feature type="compositionally biased region" description="Polar residues" evidence="3">
    <location>
        <begin position="414"/>
        <end position="427"/>
    </location>
</feature>
<dbReference type="SMART" id="SM00338">
    <property type="entry name" value="BRLZ"/>
    <property type="match status" value="1"/>
</dbReference>
<dbReference type="SUPFAM" id="SSF57959">
    <property type="entry name" value="Leucine zipper domain"/>
    <property type="match status" value="1"/>
</dbReference>
<feature type="compositionally biased region" description="Low complexity" evidence="3">
    <location>
        <begin position="90"/>
        <end position="105"/>
    </location>
</feature>
<feature type="region of interest" description="Disordered" evidence="3">
    <location>
        <begin position="412"/>
        <end position="516"/>
    </location>
</feature>
<dbReference type="PANTHER" id="PTHR40621">
    <property type="entry name" value="TRANSCRIPTION FACTOR KAPC-RELATED"/>
    <property type="match status" value="1"/>
</dbReference>
<dbReference type="EMBL" id="MAVT02001275">
    <property type="protein sequence ID" value="POS71408.1"/>
    <property type="molecule type" value="Genomic_DNA"/>
</dbReference>
<dbReference type="Pfam" id="PF10297">
    <property type="entry name" value="Hap4_Hap_bind"/>
    <property type="match status" value="1"/>
</dbReference>
<feature type="compositionally biased region" description="Polar residues" evidence="3">
    <location>
        <begin position="315"/>
        <end position="325"/>
    </location>
</feature>
<sequence>MVAVMSTKAPPVGLAPLKIGSSSAAGSRSPTNPISSAASTPTPTSSAAPSPLPLPTTDNRNSPSYPTQPAKATSTPTTASHQSHDHHQQHQQPPSSSTPTTSTRPPIKPAQPRKSLPASPAAAAPVYTMSMASVITPVPGPPVAKAPISMTTKEWVIPPRPKPGRKPATDTPPTKRKAQNRAAQRAFRERRAARVGELEEQLDAEREEHEAAQAALQEKVHRLEMDSQALRSRCEVLENMLDKERLERAKEVEVLNRRLHEATQHNHSQPHHHPARQSLPSISSVSEPQGPYAPQPMRYHHRPSAPSRLSHLDRASTSGGMTAKSTPVPIAQPHRPSTTNSFSISQIISPQHDIEQAPTSCGSCDSGGRCACAEEAMASLPVGCGNCTLGSRCQCLEEVLNGTAADNHYADAGSRSNSVSQPQSAASRTAKRNIRSISPSSVAPVEKRARPSLPFAATETDFTTMFSRNSKRASPPSTTTAPVQPAAAPVNSIGTPYSNAPSPYSLAPMDNQAAESPAPEDRCGFCEDGTYCVCAEAAKNAAAEMQQPATESVTLPPITSSALFPVQQSRTPPPSEGDAIGYEILPDGAVKLPSLKGLSSRNKANNSTDDKTKPATVGCGPGGPGTCAQCIADPKSGLFCRSLAASFKGNNGEPSGGGCCGGGGPGGGCCKDKTQNQNQNNSGGLRSNSSNASVKLSCADAYKTLASHRNFSEAADDIGAWLPMLRAAPARPREPDVGGCSGGKVGGSSRTPIEVEAASIMGVLKGFDVRFGRGE</sequence>
<feature type="compositionally biased region" description="Low complexity" evidence="3">
    <location>
        <begin position="29"/>
        <end position="49"/>
    </location>
</feature>
<feature type="region of interest" description="Disordered" evidence="3">
    <location>
        <begin position="262"/>
        <end position="340"/>
    </location>
</feature>
<comment type="caution">
    <text evidence="5">The sequence shown here is derived from an EMBL/GenBank/DDBJ whole genome shotgun (WGS) entry which is preliminary data.</text>
</comment>
<dbReference type="OrthoDB" id="5374328at2759"/>
<name>A0A2P5HMB8_DIAHE</name>
<feature type="region of interest" description="Disordered" evidence="3">
    <location>
        <begin position="151"/>
        <end position="192"/>
    </location>
</feature>
<evidence type="ECO:0000256" key="3">
    <source>
        <dbReference type="SAM" id="MobiDB-lite"/>
    </source>
</evidence>
<feature type="compositionally biased region" description="Polar residues" evidence="3">
    <location>
        <begin position="597"/>
        <end position="607"/>
    </location>
</feature>
<dbReference type="InParanoid" id="A0A2P5HMB8"/>
<feature type="compositionally biased region" description="Low complexity" evidence="3">
    <location>
        <begin position="67"/>
        <end position="81"/>
    </location>
</feature>
<proteinExistence type="predicted"/>
<feature type="compositionally biased region" description="Polar residues" evidence="3">
    <location>
        <begin position="278"/>
        <end position="287"/>
    </location>
</feature>
<evidence type="ECO:0000313" key="5">
    <source>
        <dbReference type="EMBL" id="POS71408.1"/>
    </source>
</evidence>
<dbReference type="InterPro" id="IPR046347">
    <property type="entry name" value="bZIP_sf"/>
</dbReference>
<dbReference type="PROSITE" id="PS00036">
    <property type="entry name" value="BZIP_BASIC"/>
    <property type="match status" value="1"/>
</dbReference>
<feature type="region of interest" description="Disordered" evidence="3">
    <location>
        <begin position="1"/>
        <end position="122"/>
    </location>
</feature>
<dbReference type="InterPro" id="IPR004827">
    <property type="entry name" value="bZIP"/>
</dbReference>
<keyword evidence="6" id="KW-1185">Reference proteome</keyword>
<dbReference type="GO" id="GO:0000976">
    <property type="term" value="F:transcription cis-regulatory region binding"/>
    <property type="evidence" value="ECO:0007669"/>
    <property type="project" value="InterPro"/>
</dbReference>
<comment type="subcellular location">
    <subcellularLocation>
        <location evidence="1">Nucleus</location>
    </subcellularLocation>
</comment>
<dbReference type="PANTHER" id="PTHR40621:SF7">
    <property type="entry name" value="BZIP DOMAIN-CONTAINING PROTEIN"/>
    <property type="match status" value="1"/>
</dbReference>
<evidence type="ECO:0000313" key="6">
    <source>
        <dbReference type="Proteomes" id="UP000094444"/>
    </source>
</evidence>
<dbReference type="STRING" id="158607.A0A2P5HMB8"/>
<dbReference type="InterPro" id="IPR050936">
    <property type="entry name" value="AP-1-like"/>
</dbReference>
<dbReference type="GO" id="GO:0001228">
    <property type="term" value="F:DNA-binding transcription activator activity, RNA polymerase II-specific"/>
    <property type="evidence" value="ECO:0007669"/>
    <property type="project" value="TreeGrafter"/>
</dbReference>
<reference evidence="5" key="1">
    <citation type="submission" date="2017-09" db="EMBL/GenBank/DDBJ databases">
        <title>Polyketide synthases of a Diaporthe helianthi virulent isolate.</title>
        <authorList>
            <person name="Baroncelli R."/>
        </authorList>
    </citation>
    <scope>NUCLEOTIDE SEQUENCE [LARGE SCALE GENOMIC DNA]</scope>
    <source>
        <strain evidence="5">7/96</strain>
    </source>
</reference>
<feature type="compositionally biased region" description="Polar residues" evidence="3">
    <location>
        <begin position="492"/>
        <end position="502"/>
    </location>
</feature>
<evidence type="ECO:0000256" key="1">
    <source>
        <dbReference type="ARBA" id="ARBA00004123"/>
    </source>
</evidence>
<feature type="region of interest" description="Disordered" evidence="3">
    <location>
        <begin position="730"/>
        <end position="750"/>
    </location>
</feature>
<gene>
    <name evidence="5" type="ORF">DHEL01_v210199</name>
</gene>
<protein>
    <submittedName>
        <fullName evidence="5">BZIP transcription factor</fullName>
    </submittedName>
</protein>
<dbReference type="GO" id="GO:0090575">
    <property type="term" value="C:RNA polymerase II transcription regulator complex"/>
    <property type="evidence" value="ECO:0007669"/>
    <property type="project" value="TreeGrafter"/>
</dbReference>
<dbReference type="Gene3D" id="1.20.5.170">
    <property type="match status" value="1"/>
</dbReference>
<evidence type="ECO:0000259" key="4">
    <source>
        <dbReference type="PROSITE" id="PS00036"/>
    </source>
</evidence>
<dbReference type="Proteomes" id="UP000094444">
    <property type="component" value="Unassembled WGS sequence"/>
</dbReference>
<evidence type="ECO:0000256" key="2">
    <source>
        <dbReference type="ARBA" id="ARBA00023242"/>
    </source>
</evidence>
<dbReference type="InterPro" id="IPR018287">
    <property type="entry name" value="Hap4_TF_heteromerisation"/>
</dbReference>
<accession>A0A2P5HMB8</accession>
<feature type="region of interest" description="Disordered" evidence="3">
    <location>
        <begin position="595"/>
        <end position="616"/>
    </location>
</feature>
<keyword evidence="2" id="KW-0539">Nucleus</keyword>
<dbReference type="AlphaFoldDB" id="A0A2P5HMB8"/>
<organism evidence="5 6">
    <name type="scientific">Diaporthe helianthi</name>
    <dbReference type="NCBI Taxonomy" id="158607"/>
    <lineage>
        <taxon>Eukaryota</taxon>
        <taxon>Fungi</taxon>
        <taxon>Dikarya</taxon>
        <taxon>Ascomycota</taxon>
        <taxon>Pezizomycotina</taxon>
        <taxon>Sordariomycetes</taxon>
        <taxon>Sordariomycetidae</taxon>
        <taxon>Diaporthales</taxon>
        <taxon>Diaporthaceae</taxon>
        <taxon>Diaporthe</taxon>
    </lineage>
</organism>
<feature type="domain" description="BZIP" evidence="4">
    <location>
        <begin position="175"/>
        <end position="190"/>
    </location>
</feature>